<dbReference type="PANTHER" id="PTHR36971">
    <property type="entry name" value="UNNAMED PRODUCT"/>
    <property type="match status" value="1"/>
</dbReference>
<sequence>MTTITNGNQLHEVVDGKERVLSIAVKGQLVRKRTVSKNLIFGDIALTDGELIQMMVHSGEASWTKERVIQLNWDIHLGDIVLVQGEIRREETNSNRLLLVASACTVQESWEKTHPQQRFEHNALESVVKEKKDAPPVALATKQTYENMIQLDGKNACKYHFSNTTCQRGDACHFYHGKSEDYAQLRQEWLEKRTIQKRAIAMVDGDPNDPHSKALKSQRAALFVEWLVDIFGVQLLSRGTGVLDVAGGKGDISFELQCKRNIPSTLIDPRVVKQRKTHIKVMREQLCNKWLHIQAELNDELVNMHKDHFENCSAIVGMHPDEATEVIVNTSLSLNKPFAVVPCCVMSRLFPDRVCNNEKIASYNDFVAYLKSKDPRIQSTFLPFEGKNQVVFLLT</sequence>
<feature type="domain" description="C3H1-type" evidence="5">
    <location>
        <begin position="151"/>
        <end position="179"/>
    </location>
</feature>
<dbReference type="SUPFAM" id="SSF90229">
    <property type="entry name" value="CCCH zinc finger"/>
    <property type="match status" value="1"/>
</dbReference>
<feature type="zinc finger region" description="C3H1-type" evidence="4">
    <location>
        <begin position="151"/>
        <end position="179"/>
    </location>
</feature>
<keyword evidence="1 4" id="KW-0479">Metal-binding</keyword>
<gene>
    <name evidence="6" type="ORF">THRCLA_04239</name>
</gene>
<evidence type="ECO:0000256" key="1">
    <source>
        <dbReference type="ARBA" id="ARBA00022723"/>
    </source>
</evidence>
<accession>A0A1V9ZZK4</accession>
<evidence type="ECO:0000313" key="6">
    <source>
        <dbReference type="EMBL" id="OQS03455.1"/>
    </source>
</evidence>
<dbReference type="OrthoDB" id="7459479at2759"/>
<dbReference type="InterPro" id="IPR000571">
    <property type="entry name" value="Znf_CCCH"/>
</dbReference>
<protein>
    <recommendedName>
        <fullName evidence="5">C3H1-type domain-containing protein</fullName>
    </recommendedName>
</protein>
<evidence type="ECO:0000256" key="4">
    <source>
        <dbReference type="PROSITE-ProRule" id="PRU00723"/>
    </source>
</evidence>
<organism evidence="6 7">
    <name type="scientific">Thraustotheca clavata</name>
    <dbReference type="NCBI Taxonomy" id="74557"/>
    <lineage>
        <taxon>Eukaryota</taxon>
        <taxon>Sar</taxon>
        <taxon>Stramenopiles</taxon>
        <taxon>Oomycota</taxon>
        <taxon>Saprolegniomycetes</taxon>
        <taxon>Saprolegniales</taxon>
        <taxon>Achlyaceae</taxon>
        <taxon>Thraustotheca</taxon>
    </lineage>
</organism>
<keyword evidence="2 4" id="KW-0863">Zinc-finger</keyword>
<evidence type="ECO:0000256" key="3">
    <source>
        <dbReference type="ARBA" id="ARBA00022833"/>
    </source>
</evidence>
<dbReference type="InterPro" id="IPR036855">
    <property type="entry name" value="Znf_CCCH_sf"/>
</dbReference>
<keyword evidence="7" id="KW-1185">Reference proteome</keyword>
<dbReference type="GO" id="GO:0008270">
    <property type="term" value="F:zinc ion binding"/>
    <property type="evidence" value="ECO:0007669"/>
    <property type="project" value="UniProtKB-KW"/>
</dbReference>
<evidence type="ECO:0000313" key="7">
    <source>
        <dbReference type="Proteomes" id="UP000243217"/>
    </source>
</evidence>
<dbReference type="Proteomes" id="UP000243217">
    <property type="component" value="Unassembled WGS sequence"/>
</dbReference>
<proteinExistence type="predicted"/>
<comment type="caution">
    <text evidence="6">The sequence shown here is derived from an EMBL/GenBank/DDBJ whole genome shotgun (WGS) entry which is preliminary data.</text>
</comment>
<dbReference type="PROSITE" id="PS50103">
    <property type="entry name" value="ZF_C3H1"/>
    <property type="match status" value="1"/>
</dbReference>
<dbReference type="SUPFAM" id="SSF50249">
    <property type="entry name" value="Nucleic acid-binding proteins"/>
    <property type="match status" value="1"/>
</dbReference>
<name>A0A1V9ZZK4_9STRA</name>
<reference evidence="6 7" key="1">
    <citation type="journal article" date="2014" name="Genome Biol. Evol.">
        <title>The secreted proteins of Achlya hypogyna and Thraustotheca clavata identify the ancestral oomycete secretome and reveal gene acquisitions by horizontal gene transfer.</title>
        <authorList>
            <person name="Misner I."/>
            <person name="Blouin N."/>
            <person name="Leonard G."/>
            <person name="Richards T.A."/>
            <person name="Lane C.E."/>
        </authorList>
    </citation>
    <scope>NUCLEOTIDE SEQUENCE [LARGE SCALE GENOMIC DNA]</scope>
    <source>
        <strain evidence="6 7">ATCC 34112</strain>
    </source>
</reference>
<evidence type="ECO:0000256" key="2">
    <source>
        <dbReference type="ARBA" id="ARBA00022771"/>
    </source>
</evidence>
<dbReference type="Gene3D" id="2.40.50.140">
    <property type="entry name" value="Nucleic acid-binding proteins"/>
    <property type="match status" value="1"/>
</dbReference>
<dbReference type="PANTHER" id="PTHR36971:SF3">
    <property type="entry name" value="C3H1-TYPE DOMAIN-CONTAINING PROTEIN"/>
    <property type="match status" value="1"/>
</dbReference>
<keyword evidence="3 4" id="KW-0862">Zinc</keyword>
<dbReference type="InterPro" id="IPR012340">
    <property type="entry name" value="NA-bd_OB-fold"/>
</dbReference>
<evidence type="ECO:0000259" key="5">
    <source>
        <dbReference type="PROSITE" id="PS50103"/>
    </source>
</evidence>
<dbReference type="EMBL" id="JNBS01000889">
    <property type="protein sequence ID" value="OQS03455.1"/>
    <property type="molecule type" value="Genomic_DNA"/>
</dbReference>
<dbReference type="AlphaFoldDB" id="A0A1V9ZZK4"/>